<keyword evidence="4 6" id="KW-1133">Transmembrane helix</keyword>
<keyword evidence="9" id="KW-1185">Reference proteome</keyword>
<name>A0A839EGL3_9HYPH</name>
<accession>A0A839EGL3</accession>
<evidence type="ECO:0000256" key="3">
    <source>
        <dbReference type="ARBA" id="ARBA00022692"/>
    </source>
</evidence>
<proteinExistence type="predicted"/>
<reference evidence="8 9" key="1">
    <citation type="submission" date="2020-07" db="EMBL/GenBank/DDBJ databases">
        <title>Genomic Encyclopedia of Type Strains, Phase IV (KMG-V): Genome sequencing to study the core and pangenomes of soil and plant-associated prokaryotes.</title>
        <authorList>
            <person name="Whitman W."/>
        </authorList>
    </citation>
    <scope>NUCLEOTIDE SEQUENCE [LARGE SCALE GENOMIC DNA]</scope>
    <source>
        <strain evidence="8 9">AN3</strain>
    </source>
</reference>
<keyword evidence="5 6" id="KW-0472">Membrane</keyword>
<dbReference type="RefSeq" id="WP_182550016.1">
    <property type="nucleotide sequence ID" value="NZ_JACGXN010000004.1"/>
</dbReference>
<dbReference type="InterPro" id="IPR003856">
    <property type="entry name" value="LPS_length_determ_N"/>
</dbReference>
<protein>
    <submittedName>
        <fullName evidence="8">Capsular polysaccharide transport system permease protein</fullName>
    </submittedName>
</protein>
<evidence type="ECO:0000256" key="6">
    <source>
        <dbReference type="SAM" id="Phobius"/>
    </source>
</evidence>
<evidence type="ECO:0000256" key="4">
    <source>
        <dbReference type="ARBA" id="ARBA00022989"/>
    </source>
</evidence>
<dbReference type="Pfam" id="PF02706">
    <property type="entry name" value="Wzz"/>
    <property type="match status" value="1"/>
</dbReference>
<dbReference type="GO" id="GO:0004713">
    <property type="term" value="F:protein tyrosine kinase activity"/>
    <property type="evidence" value="ECO:0007669"/>
    <property type="project" value="TreeGrafter"/>
</dbReference>
<evidence type="ECO:0000256" key="2">
    <source>
        <dbReference type="ARBA" id="ARBA00022475"/>
    </source>
</evidence>
<dbReference type="InterPro" id="IPR050445">
    <property type="entry name" value="Bact_polysacc_biosynth/exp"/>
</dbReference>
<dbReference type="AlphaFoldDB" id="A0A839EGL3"/>
<keyword evidence="2" id="KW-1003">Cell membrane</keyword>
<feature type="transmembrane region" description="Helical" evidence="6">
    <location>
        <begin position="44"/>
        <end position="63"/>
    </location>
</feature>
<evidence type="ECO:0000256" key="1">
    <source>
        <dbReference type="ARBA" id="ARBA00004651"/>
    </source>
</evidence>
<dbReference type="Proteomes" id="UP000549052">
    <property type="component" value="Unassembled WGS sequence"/>
</dbReference>
<dbReference type="PANTHER" id="PTHR32309">
    <property type="entry name" value="TYROSINE-PROTEIN KINASE"/>
    <property type="match status" value="1"/>
</dbReference>
<evidence type="ECO:0000313" key="8">
    <source>
        <dbReference type="EMBL" id="MBA8879363.1"/>
    </source>
</evidence>
<comment type="caution">
    <text evidence="8">The sequence shown here is derived from an EMBL/GenBank/DDBJ whole genome shotgun (WGS) entry which is preliminary data.</text>
</comment>
<comment type="subcellular location">
    <subcellularLocation>
        <location evidence="1">Cell membrane</location>
        <topology evidence="1">Multi-pass membrane protein</topology>
    </subcellularLocation>
</comment>
<dbReference type="GO" id="GO:0005886">
    <property type="term" value="C:plasma membrane"/>
    <property type="evidence" value="ECO:0007669"/>
    <property type="project" value="UniProtKB-SubCell"/>
</dbReference>
<evidence type="ECO:0000259" key="7">
    <source>
        <dbReference type="Pfam" id="PF02706"/>
    </source>
</evidence>
<evidence type="ECO:0000313" key="9">
    <source>
        <dbReference type="Proteomes" id="UP000549052"/>
    </source>
</evidence>
<organism evidence="8 9">
    <name type="scientific">Phyllobacterium myrsinacearum</name>
    <dbReference type="NCBI Taxonomy" id="28101"/>
    <lineage>
        <taxon>Bacteria</taxon>
        <taxon>Pseudomonadati</taxon>
        <taxon>Pseudomonadota</taxon>
        <taxon>Alphaproteobacteria</taxon>
        <taxon>Hyphomicrobiales</taxon>
        <taxon>Phyllobacteriaceae</taxon>
        <taxon>Phyllobacterium</taxon>
    </lineage>
</organism>
<feature type="domain" description="Polysaccharide chain length determinant N-terminal" evidence="7">
    <location>
        <begin position="33"/>
        <end position="112"/>
    </location>
</feature>
<dbReference type="PANTHER" id="PTHR32309:SF13">
    <property type="entry name" value="FERRIC ENTEROBACTIN TRANSPORT PROTEIN FEPE"/>
    <property type="match status" value="1"/>
</dbReference>
<evidence type="ECO:0000256" key="5">
    <source>
        <dbReference type="ARBA" id="ARBA00023136"/>
    </source>
</evidence>
<dbReference type="EMBL" id="JACGXN010000004">
    <property type="protein sequence ID" value="MBA8879363.1"/>
    <property type="molecule type" value="Genomic_DNA"/>
</dbReference>
<sequence>MTRLSPNDEFLDYMTLVDLGQSEVGEARKGKQLGRLLALARRHALLILMVILPTTFASVYYGVIASPQYASETRFVVRSPNRNAAGMLSGFLQSTGFVRAQDDSYVIMEYIESRAALTTLEETSDLRAMLSRPEADFLTRFPRPWGGTTEEALYKHYLKIMTIDTDSSGGVTTLQVRASRPDDAQKLTEALLVGAETLINQLNERARQDAIRYAKLEVADSEGRMAAVQKSLTDFRNKVAMVDPSKQSAVMLDMIARLSDDVAKNKAQYTALIQQAPQSPQIQSLRSNIDAMETQISTERARIVGGDASMAPLIAQYEQLLLQRELGMRMLESSATSLENAKIDAQRQQLYLERIVNPNRPDYALYPKRLYSVLLLFALCFSAFWIVRFLLNQIYDHAES</sequence>
<feature type="transmembrane region" description="Helical" evidence="6">
    <location>
        <begin position="370"/>
        <end position="391"/>
    </location>
</feature>
<gene>
    <name evidence="8" type="ORF">FHW16_003082</name>
</gene>
<keyword evidence="3 6" id="KW-0812">Transmembrane</keyword>